<dbReference type="EMBL" id="QGNW01000041">
    <property type="protein sequence ID" value="RVX08547.1"/>
    <property type="molecule type" value="Genomic_DNA"/>
</dbReference>
<dbReference type="Pfam" id="PF22936">
    <property type="entry name" value="Pol_BBD"/>
    <property type="match status" value="1"/>
</dbReference>
<dbReference type="InterPro" id="IPR054722">
    <property type="entry name" value="PolX-like_BBD"/>
</dbReference>
<name>A0A438JHW9_VITVI</name>
<feature type="region of interest" description="Disordered" evidence="1">
    <location>
        <begin position="221"/>
        <end position="251"/>
    </location>
</feature>
<sequence length="299" mass="34315">MGNSGASKIVGIGDIFLETSIGNKLVLKDVRYVPNIHLNLISIGRLDDEGFTNFFGESKWKLTKGSLIVASGNKLNTLYVMEAKLHKGEINAIQKYASINLWHRRLGHISEKRLQTLARKQFLPNLQSDVPERVWTRKDVSYDHLRVFGCRTFVHVPKDERSKLDVKEKSFIFLRRVMVFLEDQLLNDIDKVKKSKSSVNIPFTVDPIPPPIVQDDHGRVEQEAHSENVNDEVPTVEQEEHGENVSNEASTINDVELTEQVEQASSSPPIEISLRRFIRERQPITRYPPNEYVMFIDRE</sequence>
<proteinExistence type="predicted"/>
<comment type="caution">
    <text evidence="4">The sequence shown here is derived from an EMBL/GenBank/DDBJ whole genome shotgun (WGS) entry which is preliminary data.</text>
</comment>
<dbReference type="AlphaFoldDB" id="A0A438JHW9"/>
<gene>
    <name evidence="4" type="primary">POLX_152</name>
    <name evidence="4" type="ORF">CK203_014176</name>
</gene>
<evidence type="ECO:0000259" key="3">
    <source>
        <dbReference type="Pfam" id="PF22936"/>
    </source>
</evidence>
<evidence type="ECO:0000313" key="5">
    <source>
        <dbReference type="Proteomes" id="UP000288805"/>
    </source>
</evidence>
<reference evidence="4 5" key="1">
    <citation type="journal article" date="2018" name="PLoS Genet.">
        <title>Population sequencing reveals clonal diversity and ancestral inbreeding in the grapevine cultivar Chardonnay.</title>
        <authorList>
            <person name="Roach M.J."/>
            <person name="Johnson D.L."/>
            <person name="Bohlmann J."/>
            <person name="van Vuuren H.J."/>
            <person name="Jones S.J."/>
            <person name="Pretorius I.S."/>
            <person name="Schmidt S.A."/>
            <person name="Borneman A.R."/>
        </authorList>
    </citation>
    <scope>NUCLEOTIDE SEQUENCE [LARGE SCALE GENOMIC DNA]</scope>
    <source>
        <strain evidence="5">cv. Chardonnay</strain>
        <tissue evidence="4">Leaf</tissue>
    </source>
</reference>
<evidence type="ECO:0000313" key="4">
    <source>
        <dbReference type="EMBL" id="RVX08547.1"/>
    </source>
</evidence>
<protein>
    <submittedName>
        <fullName evidence="4">Retrovirus-related Pol polyprotein from transposon TNT 1-94</fullName>
    </submittedName>
</protein>
<accession>A0A438JHW9</accession>
<feature type="domain" description="Retrovirus-related Pol polyprotein from transposon TNT 1-94-like beta-barrel" evidence="3">
    <location>
        <begin position="1"/>
        <end position="51"/>
    </location>
</feature>
<dbReference type="InterPro" id="IPR025724">
    <property type="entry name" value="GAG-pre-integrase_dom"/>
</dbReference>
<dbReference type="Pfam" id="PF13976">
    <property type="entry name" value="gag_pre-integrs"/>
    <property type="match status" value="1"/>
</dbReference>
<organism evidence="4 5">
    <name type="scientific">Vitis vinifera</name>
    <name type="common">Grape</name>
    <dbReference type="NCBI Taxonomy" id="29760"/>
    <lineage>
        <taxon>Eukaryota</taxon>
        <taxon>Viridiplantae</taxon>
        <taxon>Streptophyta</taxon>
        <taxon>Embryophyta</taxon>
        <taxon>Tracheophyta</taxon>
        <taxon>Spermatophyta</taxon>
        <taxon>Magnoliopsida</taxon>
        <taxon>eudicotyledons</taxon>
        <taxon>Gunneridae</taxon>
        <taxon>Pentapetalae</taxon>
        <taxon>rosids</taxon>
        <taxon>Vitales</taxon>
        <taxon>Vitaceae</taxon>
        <taxon>Viteae</taxon>
        <taxon>Vitis</taxon>
    </lineage>
</organism>
<feature type="domain" description="GAG-pre-integrase" evidence="2">
    <location>
        <begin position="78"/>
        <end position="128"/>
    </location>
</feature>
<evidence type="ECO:0000256" key="1">
    <source>
        <dbReference type="SAM" id="MobiDB-lite"/>
    </source>
</evidence>
<dbReference type="Proteomes" id="UP000288805">
    <property type="component" value="Unassembled WGS sequence"/>
</dbReference>
<evidence type="ECO:0000259" key="2">
    <source>
        <dbReference type="Pfam" id="PF13976"/>
    </source>
</evidence>